<evidence type="ECO:0000313" key="3">
    <source>
        <dbReference type="Proteomes" id="UP001314170"/>
    </source>
</evidence>
<keyword evidence="3" id="KW-1185">Reference proteome</keyword>
<organism evidence="2 3">
    <name type="scientific">Dovyalis caffra</name>
    <dbReference type="NCBI Taxonomy" id="77055"/>
    <lineage>
        <taxon>Eukaryota</taxon>
        <taxon>Viridiplantae</taxon>
        <taxon>Streptophyta</taxon>
        <taxon>Embryophyta</taxon>
        <taxon>Tracheophyta</taxon>
        <taxon>Spermatophyta</taxon>
        <taxon>Magnoliopsida</taxon>
        <taxon>eudicotyledons</taxon>
        <taxon>Gunneridae</taxon>
        <taxon>Pentapetalae</taxon>
        <taxon>rosids</taxon>
        <taxon>fabids</taxon>
        <taxon>Malpighiales</taxon>
        <taxon>Salicaceae</taxon>
        <taxon>Flacourtieae</taxon>
        <taxon>Dovyalis</taxon>
    </lineage>
</organism>
<evidence type="ECO:0000256" key="1">
    <source>
        <dbReference type="SAM" id="MobiDB-lite"/>
    </source>
</evidence>
<feature type="region of interest" description="Disordered" evidence="1">
    <location>
        <begin position="118"/>
        <end position="141"/>
    </location>
</feature>
<sequence length="214" mass="23903">MTDGEGKRRHHFGRELVFEPVVGVDLKLTEEEIEIGPVKPNKSLAQLHIKLLKVAKGKNELSSSKVTAEVAAGKTIETDVLPIIQKFYKSQTYQLYICYDVIFSVFILWSGCNDDDGSGDDYDSKRDHDNGNGSNKSDKENKNLSEKNVALKFGSRWSLRLAGVTNHHVVEAGNLGTKNRLRKLPTFNSAFDSINVLYSDVETLSRHTNSEIFG</sequence>
<reference evidence="2 3" key="1">
    <citation type="submission" date="2024-01" db="EMBL/GenBank/DDBJ databases">
        <authorList>
            <person name="Waweru B."/>
        </authorList>
    </citation>
    <scope>NUCLEOTIDE SEQUENCE [LARGE SCALE GENOMIC DNA]</scope>
</reference>
<accession>A0AAV1SLE7</accession>
<gene>
    <name evidence="2" type="ORF">DCAF_LOCUS24711</name>
</gene>
<feature type="compositionally biased region" description="Basic and acidic residues" evidence="1">
    <location>
        <begin position="122"/>
        <end position="141"/>
    </location>
</feature>
<comment type="caution">
    <text evidence="2">The sequence shown here is derived from an EMBL/GenBank/DDBJ whole genome shotgun (WGS) entry which is preliminary data.</text>
</comment>
<proteinExistence type="predicted"/>
<dbReference type="AlphaFoldDB" id="A0AAV1SLE7"/>
<dbReference type="EMBL" id="CAWUPB010001194">
    <property type="protein sequence ID" value="CAK7353404.1"/>
    <property type="molecule type" value="Genomic_DNA"/>
</dbReference>
<name>A0AAV1SLE7_9ROSI</name>
<protein>
    <submittedName>
        <fullName evidence="2">Uncharacterized protein</fullName>
    </submittedName>
</protein>
<evidence type="ECO:0000313" key="2">
    <source>
        <dbReference type="EMBL" id="CAK7353404.1"/>
    </source>
</evidence>
<dbReference type="Proteomes" id="UP001314170">
    <property type="component" value="Unassembled WGS sequence"/>
</dbReference>